<dbReference type="EMBL" id="CP001114">
    <property type="protein sequence ID" value="ACO45103.1"/>
    <property type="molecule type" value="Genomic_DNA"/>
</dbReference>
<dbReference type="RefSeq" id="WP_012692226.1">
    <property type="nucleotide sequence ID" value="NC_012526.1"/>
</dbReference>
<dbReference type="PaxDb" id="546414-Deide_02853"/>
<dbReference type="HOGENOM" id="CLU_2080928_0_0_0"/>
<evidence type="ECO:0000313" key="2">
    <source>
        <dbReference type="Proteomes" id="UP000002208"/>
    </source>
</evidence>
<evidence type="ECO:0000313" key="1">
    <source>
        <dbReference type="EMBL" id="ACO45103.1"/>
    </source>
</evidence>
<proteinExistence type="predicted"/>
<sequence length="117" mass="13304">MTLTYNDMKRKANAALSLAISVSDTKQLRMDPDVEVQGDPFTGMIFNARTRNQDERTLMIEDQLVPKQARVQQLMLDLEAHVYPQAQLPAISDELDRLIEELEAMKQMYDADYGGLA</sequence>
<keyword evidence="2" id="KW-1185">Reference proteome</keyword>
<dbReference type="AlphaFoldDB" id="C1CZ65"/>
<organism evidence="1 2">
    <name type="scientific">Deinococcus deserti (strain DSM 17065 / CIP 109153 / LMG 22923 / VCD115)</name>
    <dbReference type="NCBI Taxonomy" id="546414"/>
    <lineage>
        <taxon>Bacteria</taxon>
        <taxon>Thermotogati</taxon>
        <taxon>Deinococcota</taxon>
        <taxon>Deinococci</taxon>
        <taxon>Deinococcales</taxon>
        <taxon>Deinococcaceae</taxon>
        <taxon>Deinococcus</taxon>
    </lineage>
</organism>
<protein>
    <submittedName>
        <fullName evidence="1">Uncharacterized protein</fullName>
    </submittedName>
</protein>
<name>C1CZ65_DEIDV</name>
<dbReference type="Proteomes" id="UP000002208">
    <property type="component" value="Chromosome"/>
</dbReference>
<dbReference type="KEGG" id="ddr:Deide_02853"/>
<reference evidence="1 2" key="1">
    <citation type="journal article" date="2009" name="PLoS Genet.">
        <title>Alliance of proteomics and genomics to unravel the specificities of Sahara bacterium Deinococcus deserti.</title>
        <authorList>
            <person name="de Groot A."/>
            <person name="Dulermo R."/>
            <person name="Ortet P."/>
            <person name="Blanchard L."/>
            <person name="Guerin P."/>
            <person name="Fernandez B."/>
            <person name="Vacherie B."/>
            <person name="Dossat C."/>
            <person name="Jolivet E."/>
            <person name="Siguier P."/>
            <person name="Chandler M."/>
            <person name="Barakat M."/>
            <person name="Dedieu A."/>
            <person name="Barbe V."/>
            <person name="Heulin T."/>
            <person name="Sommer S."/>
            <person name="Achouak W."/>
            <person name="Armengaud J."/>
        </authorList>
    </citation>
    <scope>NUCLEOTIDE SEQUENCE [LARGE SCALE GENOMIC DNA]</scope>
    <source>
        <strain evidence="2">DSM 17065 / CIP 109153 / LMG 22923 / VCD115</strain>
    </source>
</reference>
<gene>
    <name evidence="1" type="ordered locus">Deide_02853</name>
</gene>
<accession>C1CZ65</accession>